<dbReference type="Proteomes" id="UP000242791">
    <property type="component" value="Unassembled WGS sequence"/>
</dbReference>
<keyword evidence="2" id="KW-1185">Reference proteome</keyword>
<proteinExistence type="predicted"/>
<dbReference type="VEuPathDB" id="FungiDB:ACJ73_00036"/>
<comment type="caution">
    <text evidence="1">The sequence shown here is derived from an EMBL/GenBank/DDBJ whole genome shotgun (WGS) entry which is preliminary data.</text>
</comment>
<evidence type="ECO:0000313" key="1">
    <source>
        <dbReference type="EMBL" id="OJD28546.1"/>
    </source>
</evidence>
<dbReference type="AlphaFoldDB" id="A0A1J9QKE8"/>
<reference evidence="1 2" key="1">
    <citation type="submission" date="2015-08" db="EMBL/GenBank/DDBJ databases">
        <title>Emmonsia species relationships and genome sequence.</title>
        <authorList>
            <person name="Cuomo C.A."/>
            <person name="Schwartz I.S."/>
            <person name="Kenyon C."/>
            <person name="De Hoog G.S."/>
            <person name="Govender N.P."/>
            <person name="Botha A."/>
            <person name="Moreno L."/>
            <person name="De Vries M."/>
            <person name="Munoz J.F."/>
            <person name="Stielow J.B."/>
        </authorList>
    </citation>
    <scope>NUCLEOTIDE SEQUENCE [LARGE SCALE GENOMIC DNA]</scope>
    <source>
        <strain evidence="1 2">EI222</strain>
    </source>
</reference>
<evidence type="ECO:0000313" key="2">
    <source>
        <dbReference type="Proteomes" id="UP000242791"/>
    </source>
</evidence>
<dbReference type="EMBL" id="LGTZ01000002">
    <property type="protein sequence ID" value="OJD28546.1"/>
    <property type="molecule type" value="Genomic_DNA"/>
</dbReference>
<name>A0A1J9QKE8_9EURO</name>
<organism evidence="1 2">
    <name type="scientific">Blastomyces percursus</name>
    <dbReference type="NCBI Taxonomy" id="1658174"/>
    <lineage>
        <taxon>Eukaryota</taxon>
        <taxon>Fungi</taxon>
        <taxon>Dikarya</taxon>
        <taxon>Ascomycota</taxon>
        <taxon>Pezizomycotina</taxon>
        <taxon>Eurotiomycetes</taxon>
        <taxon>Eurotiomycetidae</taxon>
        <taxon>Onygenales</taxon>
        <taxon>Ajellomycetaceae</taxon>
        <taxon>Blastomyces</taxon>
    </lineage>
</organism>
<gene>
    <name evidence="1" type="ORF">ACJ73_00036</name>
</gene>
<accession>A0A1J9QKE8</accession>
<sequence>MEAARYYEILICPSKYGGPLPHFKISGQSFLQRDEKGFRDGKLKKAADWLVDALLPCESAMHGDSMILCPSRKTLERIQLLIGKSNENAGPAHSGLSIPIRTLPHSAEGMHACQTRTLVETNKSL</sequence>
<protein>
    <submittedName>
        <fullName evidence="1">Uncharacterized protein</fullName>
    </submittedName>
</protein>